<evidence type="ECO:0000313" key="4">
    <source>
        <dbReference type="EMBL" id="KRL89620.1"/>
    </source>
</evidence>
<dbReference type="InterPro" id="IPR001226">
    <property type="entry name" value="Flavodoxin_CS"/>
</dbReference>
<dbReference type="EMBL" id="AZFM01000020">
    <property type="protein sequence ID" value="KRL89620.1"/>
    <property type="molecule type" value="Genomic_DNA"/>
</dbReference>
<dbReference type="RefSeq" id="WP_057799029.1">
    <property type="nucleotide sequence ID" value="NZ_AZFM01000020.1"/>
</dbReference>
<feature type="compositionally biased region" description="Low complexity" evidence="1">
    <location>
        <begin position="20"/>
        <end position="34"/>
    </location>
</feature>
<evidence type="ECO:0000313" key="5">
    <source>
        <dbReference type="Proteomes" id="UP000051036"/>
    </source>
</evidence>
<dbReference type="PATRIC" id="fig|1423763.3.peg.727"/>
<feature type="domain" description="Flavodoxin-like" evidence="3">
    <location>
        <begin position="49"/>
        <end position="201"/>
    </location>
</feature>
<gene>
    <name evidence="4" type="ORF">FC46_GL000722</name>
</gene>
<dbReference type="InterPro" id="IPR029039">
    <property type="entry name" value="Flavoprotein-like_sf"/>
</dbReference>
<keyword evidence="5" id="KW-1185">Reference proteome</keyword>
<dbReference type="PROSITE" id="PS50902">
    <property type="entry name" value="FLAVODOXIN_LIKE"/>
    <property type="match status" value="1"/>
</dbReference>
<dbReference type="GO" id="GO:0016651">
    <property type="term" value="F:oxidoreductase activity, acting on NAD(P)H"/>
    <property type="evidence" value="ECO:0007669"/>
    <property type="project" value="UniProtKB-ARBA"/>
</dbReference>
<dbReference type="Pfam" id="PF12682">
    <property type="entry name" value="Flavodoxin_4"/>
    <property type="match status" value="1"/>
</dbReference>
<feature type="region of interest" description="Disordered" evidence="1">
    <location>
        <begin position="20"/>
        <end position="42"/>
    </location>
</feature>
<name>A0A0R1UAE8_9LACO</name>
<dbReference type="STRING" id="1423763.FC46_GL000722"/>
<accession>A0A0R1UAE8</accession>
<dbReference type="GO" id="GO:0009055">
    <property type="term" value="F:electron transfer activity"/>
    <property type="evidence" value="ECO:0007669"/>
    <property type="project" value="InterPro"/>
</dbReference>
<dbReference type="InterPro" id="IPR008254">
    <property type="entry name" value="Flavodoxin/NO_synth"/>
</dbReference>
<keyword evidence="2" id="KW-0732">Signal</keyword>
<feature type="signal peptide" evidence="2">
    <location>
        <begin position="1"/>
        <end position="15"/>
    </location>
</feature>
<dbReference type="PANTHER" id="PTHR39201:SF1">
    <property type="entry name" value="FLAVODOXIN-LIKE DOMAIN-CONTAINING PROTEIN"/>
    <property type="match status" value="1"/>
</dbReference>
<evidence type="ECO:0000259" key="3">
    <source>
        <dbReference type="PROSITE" id="PS50902"/>
    </source>
</evidence>
<dbReference type="PANTHER" id="PTHR39201">
    <property type="entry name" value="EXPORTED PROTEIN-RELATED"/>
    <property type="match status" value="1"/>
</dbReference>
<sequence>MLVLGLGMLAMLVFSACSRSGSQNGNSNASSSSSTKTARVQKGNSNNKTLIVYFSLSGTTKSAAQYIQRQTGADMVRIRPTKAYGNYDSAVKRGERELRNNIHPALATRIPNFSKYNTVLIGYPTWWQRPPMLIHTLFDKYNFSGKTVIPFTTSMSTPLGLSAKIIRQLAQDDGATYKQGIRYDNNNSKVRSWLSGLGLEK</sequence>
<evidence type="ECO:0000256" key="1">
    <source>
        <dbReference type="SAM" id="MobiDB-lite"/>
    </source>
</evidence>
<dbReference type="Gene3D" id="3.40.50.360">
    <property type="match status" value="1"/>
</dbReference>
<reference evidence="4 5" key="1">
    <citation type="journal article" date="2015" name="Genome Announc.">
        <title>Expanding the biotechnology potential of lactobacilli through comparative genomics of 213 strains and associated genera.</title>
        <authorList>
            <person name="Sun Z."/>
            <person name="Harris H.M."/>
            <person name="McCann A."/>
            <person name="Guo C."/>
            <person name="Argimon S."/>
            <person name="Zhang W."/>
            <person name="Yang X."/>
            <person name="Jeffery I.B."/>
            <person name="Cooney J.C."/>
            <person name="Kagawa T.F."/>
            <person name="Liu W."/>
            <person name="Song Y."/>
            <person name="Salvetti E."/>
            <person name="Wrobel A."/>
            <person name="Rasinkangas P."/>
            <person name="Parkhill J."/>
            <person name="Rea M.C."/>
            <person name="O'Sullivan O."/>
            <person name="Ritari J."/>
            <person name="Douillard F.P."/>
            <person name="Paul Ross R."/>
            <person name="Yang R."/>
            <person name="Briner A.E."/>
            <person name="Felis G.E."/>
            <person name="de Vos W.M."/>
            <person name="Barrangou R."/>
            <person name="Klaenhammer T.R."/>
            <person name="Caufield P.W."/>
            <person name="Cui Y."/>
            <person name="Zhang H."/>
            <person name="O'Toole P.W."/>
        </authorList>
    </citation>
    <scope>NUCLEOTIDE SEQUENCE [LARGE SCALE GENOMIC DNA]</scope>
    <source>
        <strain evidence="4 5">DSM 16043</strain>
    </source>
</reference>
<dbReference type="AlphaFoldDB" id="A0A0R1UAE8"/>
<organism evidence="4 5">
    <name type="scientific">Lactobacillus kalixensis DSM 16043</name>
    <dbReference type="NCBI Taxonomy" id="1423763"/>
    <lineage>
        <taxon>Bacteria</taxon>
        <taxon>Bacillati</taxon>
        <taxon>Bacillota</taxon>
        <taxon>Bacilli</taxon>
        <taxon>Lactobacillales</taxon>
        <taxon>Lactobacillaceae</taxon>
        <taxon>Lactobacillus</taxon>
    </lineage>
</organism>
<protein>
    <submittedName>
        <fullName evidence="4">Flavodoxin</fullName>
    </submittedName>
</protein>
<dbReference type="OrthoDB" id="9806505at2"/>
<dbReference type="GO" id="GO:0010181">
    <property type="term" value="F:FMN binding"/>
    <property type="evidence" value="ECO:0007669"/>
    <property type="project" value="InterPro"/>
</dbReference>
<comment type="caution">
    <text evidence="4">The sequence shown here is derived from an EMBL/GenBank/DDBJ whole genome shotgun (WGS) entry which is preliminary data.</text>
</comment>
<feature type="chain" id="PRO_5039190131" evidence="2">
    <location>
        <begin position="16"/>
        <end position="201"/>
    </location>
</feature>
<dbReference type="PROSITE" id="PS00201">
    <property type="entry name" value="FLAVODOXIN"/>
    <property type="match status" value="1"/>
</dbReference>
<dbReference type="Proteomes" id="UP000051036">
    <property type="component" value="Unassembled WGS sequence"/>
</dbReference>
<evidence type="ECO:0000256" key="2">
    <source>
        <dbReference type="SAM" id="SignalP"/>
    </source>
</evidence>
<proteinExistence type="predicted"/>
<dbReference type="SUPFAM" id="SSF52218">
    <property type="entry name" value="Flavoproteins"/>
    <property type="match status" value="1"/>
</dbReference>